<reference evidence="4" key="3">
    <citation type="journal article" date="2019" name="Microbiol. Resour. Announc.">
        <title>Genome Sequence of Metarhizium rileyi, a Microbial Control Agent for Lepidoptera.</title>
        <authorList>
            <person name="Binneck E."/>
            <person name="Lastra C.C.L."/>
            <person name="Sosa-Gomez D.R."/>
        </authorList>
    </citation>
    <scope>NUCLEOTIDE SEQUENCE</scope>
    <source>
        <strain evidence="4">Cep018-CH2</strain>
    </source>
</reference>
<evidence type="ECO:0000313" key="3">
    <source>
        <dbReference type="EMBL" id="OAA35421.1"/>
    </source>
</evidence>
<evidence type="ECO:0000313" key="6">
    <source>
        <dbReference type="Proteomes" id="UP000317257"/>
    </source>
</evidence>
<dbReference type="EMBL" id="SBHS01000012">
    <property type="protein sequence ID" value="TWU74201.1"/>
    <property type="molecule type" value="Genomic_DNA"/>
</dbReference>
<accession>A0A5C6GD24</accession>
<evidence type="ECO:0000313" key="5">
    <source>
        <dbReference type="Proteomes" id="UP000243498"/>
    </source>
</evidence>
<dbReference type="STRING" id="1081105.A0A166X4G7"/>
<organism evidence="3 5">
    <name type="scientific">Metarhizium rileyi (strain RCEF 4871)</name>
    <name type="common">Nomuraea rileyi</name>
    <dbReference type="NCBI Taxonomy" id="1649241"/>
    <lineage>
        <taxon>Eukaryota</taxon>
        <taxon>Fungi</taxon>
        <taxon>Dikarya</taxon>
        <taxon>Ascomycota</taxon>
        <taxon>Pezizomycotina</taxon>
        <taxon>Sordariomycetes</taxon>
        <taxon>Hypocreomycetidae</taxon>
        <taxon>Hypocreales</taxon>
        <taxon>Clavicipitaceae</taxon>
        <taxon>Metarhizium</taxon>
    </lineage>
</organism>
<reference evidence="3 5" key="1">
    <citation type="journal article" date="2016" name="Genome Biol. Evol.">
        <title>Divergent and convergent evolution of fungal pathogenicity.</title>
        <authorList>
            <person name="Shang Y."/>
            <person name="Xiao G."/>
            <person name="Zheng P."/>
            <person name="Cen K."/>
            <person name="Zhan S."/>
            <person name="Wang C."/>
        </authorList>
    </citation>
    <scope>NUCLEOTIDE SEQUENCE [LARGE SCALE GENOMIC DNA]</scope>
    <source>
        <strain evidence="3 5">RCEF 4871</strain>
    </source>
</reference>
<evidence type="ECO:0000256" key="1">
    <source>
        <dbReference type="SAM" id="Phobius"/>
    </source>
</evidence>
<keyword evidence="2" id="KW-0732">Signal</keyword>
<proteinExistence type="predicted"/>
<keyword evidence="1" id="KW-0812">Transmembrane</keyword>
<feature type="transmembrane region" description="Helical" evidence="1">
    <location>
        <begin position="59"/>
        <end position="79"/>
    </location>
</feature>
<dbReference type="AlphaFoldDB" id="A0A166X4G7"/>
<gene>
    <name evidence="4" type="ORF">ED733_002455</name>
    <name evidence="3" type="ORF">NOR_08000</name>
</gene>
<reference evidence="6" key="2">
    <citation type="submission" date="2018-12" db="EMBL/GenBank/DDBJ databases">
        <title>The complete genome of Metarhizium rileyi, a key fungal pathogen of Lepidoptera.</title>
        <authorList>
            <person name="Binneck E."/>
            <person name="Lastra C.C.L."/>
            <person name="Sosa-Gomez D.R."/>
        </authorList>
    </citation>
    <scope>NUCLEOTIDE SEQUENCE [LARGE SCALE GENOMIC DNA]</scope>
    <source>
        <strain evidence="6">Cep018-CH2</strain>
    </source>
</reference>
<protein>
    <submittedName>
        <fullName evidence="3">Tetraspanin Tsp3</fullName>
    </submittedName>
</protein>
<evidence type="ECO:0000313" key="4">
    <source>
        <dbReference type="EMBL" id="TWU74201.1"/>
    </source>
</evidence>
<feature type="transmembrane region" description="Helical" evidence="1">
    <location>
        <begin position="91"/>
        <end position="112"/>
    </location>
</feature>
<feature type="chain" id="PRO_5007882142" evidence="2">
    <location>
        <begin position="24"/>
        <end position="215"/>
    </location>
</feature>
<name>A0A166X4G7_METRR</name>
<comment type="caution">
    <text evidence="3">The sequence shown here is derived from an EMBL/GenBank/DDBJ whole genome shotgun (WGS) entry which is preliminary data.</text>
</comment>
<accession>A0A166X4G7</accession>
<feature type="signal peptide" evidence="2">
    <location>
        <begin position="1"/>
        <end position="23"/>
    </location>
</feature>
<dbReference type="EMBL" id="AZHC01000042">
    <property type="protein sequence ID" value="OAA35421.1"/>
    <property type="molecule type" value="Genomic_DNA"/>
</dbReference>
<keyword evidence="1" id="KW-1133">Transmembrane helix</keyword>
<dbReference type="Proteomes" id="UP000243498">
    <property type="component" value="Unassembled WGS sequence"/>
</dbReference>
<dbReference type="OrthoDB" id="71600at2759"/>
<keyword evidence="1" id="KW-0472">Membrane</keyword>
<evidence type="ECO:0000256" key="2">
    <source>
        <dbReference type="SAM" id="SignalP"/>
    </source>
</evidence>
<sequence>MPTLAFLLAFLLVALTLFGVALSVELEYRNLFSRPCLLMKDARYEHINSTSLSLPISPAVTIFTVLLPLAAAANALFYPRLARSHLRSNHALAWIFQGAQGIVTTVLATLLFSNLIPSAARDCLLSILWQRFFSSHDAESIRRIQDALNCLRRDVPARHGMHPALENVVTEKLRSKSGDCTFHRTFPDCNFLPMAILHNNSSKNANQTDGVLWYR</sequence>
<dbReference type="Proteomes" id="UP000317257">
    <property type="component" value="Unassembled WGS sequence"/>
</dbReference>
<keyword evidence="5" id="KW-1185">Reference proteome</keyword>